<protein>
    <submittedName>
        <fullName evidence="1">Uncharacterized protein</fullName>
    </submittedName>
</protein>
<evidence type="ECO:0000313" key="2">
    <source>
        <dbReference type="Proteomes" id="UP000308133"/>
    </source>
</evidence>
<reference evidence="1 2" key="1">
    <citation type="submission" date="2018-02" db="EMBL/GenBank/DDBJ databases">
        <title>Draft genome sequences of Elsinoe sp., causing black scab on jojoba.</title>
        <authorList>
            <person name="Stodart B."/>
            <person name="Jeffress S."/>
            <person name="Ash G."/>
            <person name="Arun Chinnappa K."/>
        </authorList>
    </citation>
    <scope>NUCLEOTIDE SEQUENCE [LARGE SCALE GENOMIC DNA]</scope>
    <source>
        <strain evidence="1 2">Hillstone_2</strain>
    </source>
</reference>
<name>A0A4V6DSZ1_9PEZI</name>
<accession>A0A4V6DSZ1</accession>
<evidence type="ECO:0000313" key="1">
    <source>
        <dbReference type="EMBL" id="TKX18622.1"/>
    </source>
</evidence>
<dbReference type="EMBL" id="PTQR01000128">
    <property type="protein sequence ID" value="TKX18622.1"/>
    <property type="molecule type" value="Genomic_DNA"/>
</dbReference>
<proteinExistence type="predicted"/>
<sequence length="236" mass="26030">MRPFDRPSYISFFWLATQMKSTIPAQPPMYRARNHHQSDRQTKAILFDSWLGPDACTFEDEIHPFEINLHWPDLNRLQQRSPKSALLPSPCTRQRSSASLLKLPQSFPNLFPLPENKIEQFIEQPRVSPVLITGSFSIRSLFHPGPRGSDLSSLSTLRRKSSNLTTYGDREMHWCSETLVEATVALRDAVADVSVAGEAVAAGTCGGDGAEAEEGEDGVSEQHLDLGGSVAGLVIA</sequence>
<gene>
    <name evidence="1" type="ORF">C1H76_9412</name>
</gene>
<dbReference type="AlphaFoldDB" id="A0A4V6DSZ1"/>
<dbReference type="Proteomes" id="UP000308133">
    <property type="component" value="Unassembled WGS sequence"/>
</dbReference>
<comment type="caution">
    <text evidence="1">The sequence shown here is derived from an EMBL/GenBank/DDBJ whole genome shotgun (WGS) entry which is preliminary data.</text>
</comment>
<organism evidence="1 2">
    <name type="scientific">Elsinoe australis</name>
    <dbReference type="NCBI Taxonomy" id="40998"/>
    <lineage>
        <taxon>Eukaryota</taxon>
        <taxon>Fungi</taxon>
        <taxon>Dikarya</taxon>
        <taxon>Ascomycota</taxon>
        <taxon>Pezizomycotina</taxon>
        <taxon>Dothideomycetes</taxon>
        <taxon>Dothideomycetidae</taxon>
        <taxon>Myriangiales</taxon>
        <taxon>Elsinoaceae</taxon>
        <taxon>Elsinoe</taxon>
    </lineage>
</organism>